<evidence type="ECO:0000313" key="3">
    <source>
        <dbReference type="Proteomes" id="UP001328107"/>
    </source>
</evidence>
<sequence length="75" mass="8509">NRIRKSVMRLFMQLFTPLLLLSVPGALIIAALRADGLLSFEQCLSLFTVMLLHPIAHNLLLILTPNFRQKIARLI</sequence>
<keyword evidence="1" id="KW-0812">Transmembrane</keyword>
<accession>A0AAN5C5N9</accession>
<comment type="caution">
    <text evidence="2">The sequence shown here is derived from an EMBL/GenBank/DDBJ whole genome shotgun (WGS) entry which is preliminary data.</text>
</comment>
<keyword evidence="1" id="KW-1133">Transmembrane helix</keyword>
<dbReference type="Proteomes" id="UP001328107">
    <property type="component" value="Unassembled WGS sequence"/>
</dbReference>
<reference evidence="3" key="1">
    <citation type="submission" date="2022-10" db="EMBL/GenBank/DDBJ databases">
        <title>Genome assembly of Pristionchus species.</title>
        <authorList>
            <person name="Yoshida K."/>
            <person name="Sommer R.J."/>
        </authorList>
    </citation>
    <scope>NUCLEOTIDE SEQUENCE [LARGE SCALE GENOMIC DNA]</scope>
    <source>
        <strain evidence="3">RS5460</strain>
    </source>
</reference>
<protein>
    <recommendedName>
        <fullName evidence="4">G protein-coupled receptor</fullName>
    </recommendedName>
</protein>
<feature type="non-terminal residue" evidence="2">
    <location>
        <position position="75"/>
    </location>
</feature>
<feature type="transmembrane region" description="Helical" evidence="1">
    <location>
        <begin position="44"/>
        <end position="63"/>
    </location>
</feature>
<dbReference type="EMBL" id="BTRK01000002">
    <property type="protein sequence ID" value="GMR38418.1"/>
    <property type="molecule type" value="Genomic_DNA"/>
</dbReference>
<proteinExistence type="predicted"/>
<keyword evidence="3" id="KW-1185">Reference proteome</keyword>
<organism evidence="2 3">
    <name type="scientific">Pristionchus mayeri</name>
    <dbReference type="NCBI Taxonomy" id="1317129"/>
    <lineage>
        <taxon>Eukaryota</taxon>
        <taxon>Metazoa</taxon>
        <taxon>Ecdysozoa</taxon>
        <taxon>Nematoda</taxon>
        <taxon>Chromadorea</taxon>
        <taxon>Rhabditida</taxon>
        <taxon>Rhabditina</taxon>
        <taxon>Diplogasteromorpha</taxon>
        <taxon>Diplogasteroidea</taxon>
        <taxon>Neodiplogasteridae</taxon>
        <taxon>Pristionchus</taxon>
    </lineage>
</organism>
<evidence type="ECO:0000313" key="2">
    <source>
        <dbReference type="EMBL" id="GMR38418.1"/>
    </source>
</evidence>
<name>A0AAN5C5N9_9BILA</name>
<keyword evidence="1" id="KW-0472">Membrane</keyword>
<dbReference type="AlphaFoldDB" id="A0AAN5C5N9"/>
<evidence type="ECO:0000256" key="1">
    <source>
        <dbReference type="SAM" id="Phobius"/>
    </source>
</evidence>
<evidence type="ECO:0008006" key="4">
    <source>
        <dbReference type="Google" id="ProtNLM"/>
    </source>
</evidence>
<gene>
    <name evidence="2" type="ORF">PMAYCL1PPCAC_08613</name>
</gene>
<feature type="non-terminal residue" evidence="2">
    <location>
        <position position="1"/>
    </location>
</feature>